<dbReference type="AlphaFoldDB" id="A0A146LS41"/>
<gene>
    <name evidence="2" type="ORF">g.86991</name>
</gene>
<dbReference type="EMBL" id="GDHC01007998">
    <property type="protein sequence ID" value="JAQ10631.1"/>
    <property type="molecule type" value="Transcribed_RNA"/>
</dbReference>
<feature type="compositionally biased region" description="Low complexity" evidence="1">
    <location>
        <begin position="131"/>
        <end position="149"/>
    </location>
</feature>
<feature type="compositionally biased region" description="Pro residues" evidence="1">
    <location>
        <begin position="30"/>
        <end position="43"/>
    </location>
</feature>
<feature type="compositionally biased region" description="Polar residues" evidence="1">
    <location>
        <begin position="57"/>
        <end position="82"/>
    </location>
</feature>
<name>A0A146LS41_LYGHE</name>
<sequence length="200" mass="22399">IFQESSTAQAKTMSSNDNTPPTAVLTASPAQPPAAPAQPPAAPAQPSVDEELERELQQCTLADTRSIATQCDQRQPTPSTSQPKRKPQQSAAKPKPRLNSRYRLDRRPGLLRTPIRGQRYNTPHHFSRANLPPQQHHLQPQSYSHQPQQPQFVLPPITQDGSYIYIQNGPSTLAIPFYNYGPRFQGQPPQPPMRRGWPFD</sequence>
<accession>A0A146LS41</accession>
<evidence type="ECO:0000313" key="2">
    <source>
        <dbReference type="EMBL" id="JAQ10631.1"/>
    </source>
</evidence>
<evidence type="ECO:0000256" key="1">
    <source>
        <dbReference type="SAM" id="MobiDB-lite"/>
    </source>
</evidence>
<feature type="non-terminal residue" evidence="2">
    <location>
        <position position="1"/>
    </location>
</feature>
<organism evidence="2">
    <name type="scientific">Lygus hesperus</name>
    <name type="common">Western plant bug</name>
    <dbReference type="NCBI Taxonomy" id="30085"/>
    <lineage>
        <taxon>Eukaryota</taxon>
        <taxon>Metazoa</taxon>
        <taxon>Ecdysozoa</taxon>
        <taxon>Arthropoda</taxon>
        <taxon>Hexapoda</taxon>
        <taxon>Insecta</taxon>
        <taxon>Pterygota</taxon>
        <taxon>Neoptera</taxon>
        <taxon>Paraneoptera</taxon>
        <taxon>Hemiptera</taxon>
        <taxon>Heteroptera</taxon>
        <taxon>Panheteroptera</taxon>
        <taxon>Cimicomorpha</taxon>
        <taxon>Miridae</taxon>
        <taxon>Mirini</taxon>
        <taxon>Lygus</taxon>
    </lineage>
</organism>
<feature type="compositionally biased region" description="Polar residues" evidence="1">
    <location>
        <begin position="1"/>
        <end position="21"/>
    </location>
</feature>
<proteinExistence type="predicted"/>
<feature type="region of interest" description="Disordered" evidence="1">
    <location>
        <begin position="1"/>
        <end position="149"/>
    </location>
</feature>
<reference evidence="2" key="1">
    <citation type="journal article" date="2016" name="Gigascience">
        <title>De novo construction of an expanded transcriptome assembly for the western tarnished plant bug, Lygus hesperus.</title>
        <authorList>
            <person name="Tassone E.E."/>
            <person name="Geib S.M."/>
            <person name="Hall B."/>
            <person name="Fabrick J.A."/>
            <person name="Brent C.S."/>
            <person name="Hull J.J."/>
        </authorList>
    </citation>
    <scope>NUCLEOTIDE SEQUENCE</scope>
</reference>
<protein>
    <submittedName>
        <fullName evidence="2">Uncharacterized protein</fullName>
    </submittedName>
</protein>